<evidence type="ECO:0008006" key="3">
    <source>
        <dbReference type="Google" id="ProtNLM"/>
    </source>
</evidence>
<dbReference type="PANTHER" id="PTHR35319:SF2">
    <property type="entry name" value="YCF54"/>
    <property type="match status" value="1"/>
</dbReference>
<dbReference type="AlphaFoldDB" id="A0A6B7EVQ7"/>
<dbReference type="RefSeq" id="YP_009730790.1">
    <property type="nucleotide sequence ID" value="NC_046005.1"/>
</dbReference>
<evidence type="ECO:0000313" key="2">
    <source>
        <dbReference type="EMBL" id="QAY81027.1"/>
    </source>
</evidence>
<dbReference type="EMBL" id="MG739403">
    <property type="protein sequence ID" value="QAY81027.1"/>
    <property type="molecule type" value="Genomic_DNA"/>
</dbReference>
<dbReference type="Pfam" id="PF10674">
    <property type="entry name" value="Ycf54"/>
    <property type="match status" value="1"/>
</dbReference>
<protein>
    <recommendedName>
        <fullName evidence="3">Ycf54</fullName>
    </recommendedName>
</protein>
<sequence length="135" mass="15459">MILNKFKKRISKNKKVSKIIPVSKKVKYFFVIGSSKFLLKNEPLEEMLRERAQFLKREKKPITFWLVKSPKFLNSSQLSGIKSKLLEAQLSEVELTAIVSVDQTFITWLKLRLQNVGEGSFITGEDISSPLASNI</sequence>
<comment type="similarity">
    <text evidence="1">Belongs to the ycf54 family.</text>
</comment>
<gene>
    <name evidence="2" type="primary">ycf54</name>
    <name evidence="2" type="ORF">Coka_062</name>
</gene>
<keyword evidence="2" id="KW-0934">Plastid</keyword>
<name>A0A6B7EVQ7_9PHAE</name>
<dbReference type="GeneID" id="44149646"/>
<proteinExistence type="inferred from homology"/>
<dbReference type="Gene3D" id="3.30.70.1860">
    <property type="entry name" value="Uncharacterised protein family Ycf54"/>
    <property type="match status" value="1"/>
</dbReference>
<accession>A0A6B7EVQ7</accession>
<organism evidence="2">
    <name type="scientific">Cladosiphon okamuranus</name>
    <dbReference type="NCBI Taxonomy" id="309737"/>
    <lineage>
        <taxon>Eukaryota</taxon>
        <taxon>Sar</taxon>
        <taxon>Stramenopiles</taxon>
        <taxon>Ochrophyta</taxon>
        <taxon>PX clade</taxon>
        <taxon>Phaeophyceae</taxon>
        <taxon>Ectocarpales</taxon>
        <taxon>Chordariaceae</taxon>
        <taxon>Cladosiphon</taxon>
    </lineage>
</organism>
<geneLocation type="plastid" evidence="2"/>
<dbReference type="InterPro" id="IPR038409">
    <property type="entry name" value="Ycf54-like_sf"/>
</dbReference>
<reference evidence="2" key="1">
    <citation type="journal article" date="2020" name="Sci. Rep.">
        <title>Organelle inheritance and genome architecture variation in isogamous brown algae.</title>
        <authorList>
            <person name="Choi J.W."/>
            <person name="Graf L."/>
            <person name="Peters A.F."/>
            <person name="Cock J.M."/>
            <person name="Nishitsuji K."/>
            <person name="Arimoto A."/>
            <person name="Shoguchi E."/>
            <person name="Nagasato C."/>
            <person name="Choi C.G."/>
            <person name="Yoon H.S."/>
        </authorList>
    </citation>
    <scope>NUCLEOTIDE SEQUENCE</scope>
</reference>
<evidence type="ECO:0000256" key="1">
    <source>
        <dbReference type="ARBA" id="ARBA00043978"/>
    </source>
</evidence>
<dbReference type="InterPro" id="IPR019616">
    <property type="entry name" value="Ycf54"/>
</dbReference>
<dbReference type="PANTHER" id="PTHR35319">
    <property type="match status" value="1"/>
</dbReference>